<dbReference type="EMBL" id="LR746264">
    <property type="protein sequence ID" value="CAA7388948.1"/>
    <property type="molecule type" value="Genomic_DNA"/>
</dbReference>
<feature type="compositionally biased region" description="Low complexity" evidence="1">
    <location>
        <begin position="222"/>
        <end position="248"/>
    </location>
</feature>
<dbReference type="AlphaFoldDB" id="A0A7I8JY91"/>
<feature type="compositionally biased region" description="Basic and acidic residues" evidence="1">
    <location>
        <begin position="365"/>
        <end position="376"/>
    </location>
</feature>
<evidence type="ECO:0000313" key="3">
    <source>
        <dbReference type="Proteomes" id="UP000663760"/>
    </source>
</evidence>
<feature type="region of interest" description="Disordered" evidence="1">
    <location>
        <begin position="157"/>
        <end position="250"/>
    </location>
</feature>
<feature type="compositionally biased region" description="Basic and acidic residues" evidence="1">
    <location>
        <begin position="284"/>
        <end position="300"/>
    </location>
</feature>
<dbReference type="OrthoDB" id="667051at2759"/>
<feature type="compositionally biased region" description="Basic and acidic residues" evidence="1">
    <location>
        <begin position="265"/>
        <end position="275"/>
    </location>
</feature>
<organism evidence="2 3">
    <name type="scientific">Spirodela intermedia</name>
    <name type="common">Intermediate duckweed</name>
    <dbReference type="NCBI Taxonomy" id="51605"/>
    <lineage>
        <taxon>Eukaryota</taxon>
        <taxon>Viridiplantae</taxon>
        <taxon>Streptophyta</taxon>
        <taxon>Embryophyta</taxon>
        <taxon>Tracheophyta</taxon>
        <taxon>Spermatophyta</taxon>
        <taxon>Magnoliopsida</taxon>
        <taxon>Liliopsida</taxon>
        <taxon>Araceae</taxon>
        <taxon>Lemnoideae</taxon>
        <taxon>Spirodela</taxon>
    </lineage>
</organism>
<evidence type="ECO:0000256" key="1">
    <source>
        <dbReference type="SAM" id="MobiDB-lite"/>
    </source>
</evidence>
<name>A0A7I8JY91_SPIIN</name>
<dbReference type="Proteomes" id="UP000663760">
    <property type="component" value="Chromosome 1"/>
</dbReference>
<accession>A0A7I8JY91</accession>
<dbReference type="InterPro" id="IPR012442">
    <property type="entry name" value="DUF1645_plant"/>
</dbReference>
<feature type="region of interest" description="Disordered" evidence="1">
    <location>
        <begin position="1"/>
        <end position="52"/>
    </location>
</feature>
<dbReference type="PANTHER" id="PTHR33095">
    <property type="entry name" value="OS07G0619500 PROTEIN"/>
    <property type="match status" value="1"/>
</dbReference>
<dbReference type="Pfam" id="PF07816">
    <property type="entry name" value="DUF1645"/>
    <property type="match status" value="1"/>
</dbReference>
<dbReference type="PANTHER" id="PTHR33095:SF57">
    <property type="entry name" value="EXPRESSED PROTEIN"/>
    <property type="match status" value="1"/>
</dbReference>
<evidence type="ECO:0000313" key="2">
    <source>
        <dbReference type="EMBL" id="CAA7388948.1"/>
    </source>
</evidence>
<proteinExistence type="predicted"/>
<feature type="region of interest" description="Disordered" evidence="1">
    <location>
        <begin position="265"/>
        <end position="376"/>
    </location>
</feature>
<feature type="compositionally biased region" description="Low complexity" evidence="1">
    <location>
        <begin position="333"/>
        <end position="349"/>
    </location>
</feature>
<gene>
    <name evidence="2" type="ORF">SI8410_01001077</name>
</gene>
<reference evidence="2" key="1">
    <citation type="submission" date="2020-02" db="EMBL/GenBank/DDBJ databases">
        <authorList>
            <person name="Scholz U."/>
            <person name="Mascher M."/>
            <person name="Fiebig A."/>
        </authorList>
    </citation>
    <scope>NUCLEOTIDE SEQUENCE</scope>
</reference>
<feature type="compositionally biased region" description="Low complexity" evidence="1">
    <location>
        <begin position="301"/>
        <end position="325"/>
    </location>
</feature>
<protein>
    <submittedName>
        <fullName evidence="2">Uncharacterized protein</fullName>
    </submittedName>
</protein>
<keyword evidence="3" id="KW-1185">Reference proteome</keyword>
<sequence>MEVKPQGDQATEGGDDGGALRHSLPRCSAGDVDSSCSTPYASAPSSPGRCGGGGGAPSGYFHSAPASPMHFVLSSSPYTCAGAAEDPLSAAGADCFAAGSFEFEFSARFSGTGAGSSSVGSMISADELFLNGQIRPMNLSSHLQRPQMLSPLLDLEAEEDEEEQPAVRGRDLTMRSGSMRRRARSMSPLRTQWRHDDEEGGRNTARSGAGKGQDPDLDADSDVNAAAMAAATPASASSSRSSSTSSSRNSKRWVFLKDFLYRSKSEGRGNTKDKFWNALSFSPSKEKSSSLRDRFKESLKPSHPNAASSSSSAAVDAAVPPAVESQKGKEKMAPALASASKKPASSASSRPVNAVGKRRGSSQSAHERHYTANRAQAEEMRKKTFLPYRQGLLGCLWFSSRSYGAMNGLARALNSVTSR</sequence>